<proteinExistence type="predicted"/>
<dbReference type="InterPro" id="IPR032466">
    <property type="entry name" value="Metal_Hydrolase"/>
</dbReference>
<sequence>MRCSQFLVILWMILSLPQMSEAQFPAQGASAFSLAGSIDIHIHTAPDVFQRSLNDIELAQLCMARNMRAVVIKNHYESTSARARLTNSILQSNLVFGGVTLNESVGGINPKAVEAMYRIAPDVGKFVWFPTLDAAQHARVFGLKNRGISILDGEKLTKPTLEVLRLIAQYNLVLATGHLAPAEVMLLVKEAKALGVRHMVVTHALADTPGLSLPQMKELVSNGVFLEFTYLSFISGPQAQLPFLQKSSHVSMEKMAAVIEEIGAEHIILSSDLGQMGNAIPPDGLSMIAELLQQQGISAAELELMLKDNPARLLGLE</sequence>
<dbReference type="EMBL" id="SMJU01000011">
    <property type="protein sequence ID" value="TDB62728.1"/>
    <property type="molecule type" value="Genomic_DNA"/>
</dbReference>
<gene>
    <name evidence="2" type="ORF">EZE20_17485</name>
</gene>
<protein>
    <submittedName>
        <fullName evidence="2">Histidinol phosphatase</fullName>
    </submittedName>
</protein>
<dbReference type="InterPro" id="IPR016797">
    <property type="entry name" value="UCP021898"/>
</dbReference>
<dbReference type="Gene3D" id="3.20.20.140">
    <property type="entry name" value="Metal-dependent hydrolases"/>
    <property type="match status" value="1"/>
</dbReference>
<feature type="signal peptide" evidence="1">
    <location>
        <begin position="1"/>
        <end position="22"/>
    </location>
</feature>
<accession>A0A4R4K5K2</accession>
<dbReference type="InterPro" id="IPR046249">
    <property type="entry name" value="DUF6282"/>
</dbReference>
<keyword evidence="1" id="KW-0732">Signal</keyword>
<dbReference type="SUPFAM" id="SSF51556">
    <property type="entry name" value="Metallo-dependent hydrolases"/>
    <property type="match status" value="1"/>
</dbReference>
<reference evidence="2 3" key="1">
    <citation type="submission" date="2019-02" db="EMBL/GenBank/DDBJ databases">
        <title>Arundinibacter roseus gen. nov., sp. nov., a new member of the family Cytophagaceae.</title>
        <authorList>
            <person name="Szuroczki S."/>
            <person name="Khayer B."/>
            <person name="Sproer C."/>
            <person name="Toumi M."/>
            <person name="Szabo A."/>
            <person name="Felfoldi T."/>
            <person name="Schumann P."/>
            <person name="Toth E."/>
        </authorList>
    </citation>
    <scope>NUCLEOTIDE SEQUENCE [LARGE SCALE GENOMIC DNA]</scope>
    <source>
        <strain evidence="2 3">DMA-k-7a</strain>
    </source>
</reference>
<feature type="chain" id="PRO_5020825413" evidence="1">
    <location>
        <begin position="23"/>
        <end position="317"/>
    </location>
</feature>
<comment type="caution">
    <text evidence="2">The sequence shown here is derived from an EMBL/GenBank/DDBJ whole genome shotgun (WGS) entry which is preliminary data.</text>
</comment>
<evidence type="ECO:0000313" key="3">
    <source>
        <dbReference type="Proteomes" id="UP000295706"/>
    </source>
</evidence>
<dbReference type="PIRSF" id="PIRSF021898">
    <property type="entry name" value="UCP021898"/>
    <property type="match status" value="1"/>
</dbReference>
<evidence type="ECO:0000256" key="1">
    <source>
        <dbReference type="SAM" id="SignalP"/>
    </source>
</evidence>
<dbReference type="Proteomes" id="UP000295706">
    <property type="component" value="Unassembled WGS sequence"/>
</dbReference>
<organism evidence="2 3">
    <name type="scientific">Arundinibacter roseus</name>
    <dbReference type="NCBI Taxonomy" id="2070510"/>
    <lineage>
        <taxon>Bacteria</taxon>
        <taxon>Pseudomonadati</taxon>
        <taxon>Bacteroidota</taxon>
        <taxon>Cytophagia</taxon>
        <taxon>Cytophagales</taxon>
        <taxon>Spirosomataceae</taxon>
        <taxon>Arundinibacter</taxon>
    </lineage>
</organism>
<dbReference type="AlphaFoldDB" id="A0A4R4K5K2"/>
<name>A0A4R4K5K2_9BACT</name>
<dbReference type="Pfam" id="PF19799">
    <property type="entry name" value="DUF6282"/>
    <property type="match status" value="1"/>
</dbReference>
<dbReference type="OrthoDB" id="9802809at2"/>
<evidence type="ECO:0000313" key="2">
    <source>
        <dbReference type="EMBL" id="TDB62728.1"/>
    </source>
</evidence>
<keyword evidence="3" id="KW-1185">Reference proteome</keyword>